<dbReference type="EnsemblMetazoa" id="HelroT88673">
    <property type="protein sequence ID" value="HelroP88673"/>
    <property type="gene ID" value="HelroG88673"/>
</dbReference>
<feature type="domain" description="Ubiquinol-cytochrome c chaperone" evidence="2">
    <location>
        <begin position="24"/>
        <end position="149"/>
    </location>
</feature>
<dbReference type="EMBL" id="KB097612">
    <property type="protein sequence ID" value="ESN93454.1"/>
    <property type="molecule type" value="Genomic_DNA"/>
</dbReference>
<gene>
    <name evidence="4" type="primary">20216900</name>
    <name evidence="3" type="ORF">HELRODRAFT_88673</name>
</gene>
<dbReference type="OrthoDB" id="4007at2759"/>
<evidence type="ECO:0000259" key="2">
    <source>
        <dbReference type="Pfam" id="PF03981"/>
    </source>
</evidence>
<evidence type="ECO:0000313" key="3">
    <source>
        <dbReference type="EMBL" id="ESN93454.1"/>
    </source>
</evidence>
<dbReference type="InParanoid" id="T1G753"/>
<reference evidence="3 5" key="2">
    <citation type="journal article" date="2013" name="Nature">
        <title>Insights into bilaterian evolution from three spiralian genomes.</title>
        <authorList>
            <person name="Simakov O."/>
            <person name="Marletaz F."/>
            <person name="Cho S.J."/>
            <person name="Edsinger-Gonzales E."/>
            <person name="Havlak P."/>
            <person name="Hellsten U."/>
            <person name="Kuo D.H."/>
            <person name="Larsson T."/>
            <person name="Lv J."/>
            <person name="Arendt D."/>
            <person name="Savage R."/>
            <person name="Osoegawa K."/>
            <person name="de Jong P."/>
            <person name="Grimwood J."/>
            <person name="Chapman J.A."/>
            <person name="Shapiro H."/>
            <person name="Aerts A."/>
            <person name="Otillar R.P."/>
            <person name="Terry A.Y."/>
            <person name="Boore J.L."/>
            <person name="Grigoriev I.V."/>
            <person name="Lindberg D.R."/>
            <person name="Seaver E.C."/>
            <person name="Weisblat D.A."/>
            <person name="Putnam N.H."/>
            <person name="Rokhsar D.S."/>
        </authorList>
    </citation>
    <scope>NUCLEOTIDE SEQUENCE</scope>
</reference>
<dbReference type="OMA" id="ISHQFNA"/>
<evidence type="ECO:0000313" key="5">
    <source>
        <dbReference type="Proteomes" id="UP000015101"/>
    </source>
</evidence>
<dbReference type="PANTHER" id="PTHR12184">
    <property type="entry name" value="UBIQUINOL-CYTOCHROME C REDUCTASE COMPLEX ASSEMBLY FACTOR 1 FAMILY MEMBER"/>
    <property type="match status" value="1"/>
</dbReference>
<dbReference type="InterPro" id="IPR021150">
    <property type="entry name" value="Ubiq_cyt_c_chap"/>
</dbReference>
<dbReference type="EMBL" id="AMQM01007427">
    <property type="status" value="NOT_ANNOTATED_CDS"/>
    <property type="molecule type" value="Genomic_DNA"/>
</dbReference>
<name>T1G753_HELRO</name>
<organism evidence="4 5">
    <name type="scientific">Helobdella robusta</name>
    <name type="common">Californian leech</name>
    <dbReference type="NCBI Taxonomy" id="6412"/>
    <lineage>
        <taxon>Eukaryota</taxon>
        <taxon>Metazoa</taxon>
        <taxon>Spiralia</taxon>
        <taxon>Lophotrochozoa</taxon>
        <taxon>Annelida</taxon>
        <taxon>Clitellata</taxon>
        <taxon>Hirudinea</taxon>
        <taxon>Rhynchobdellida</taxon>
        <taxon>Glossiphoniidae</taxon>
        <taxon>Helobdella</taxon>
    </lineage>
</organism>
<dbReference type="CTD" id="20216900"/>
<dbReference type="HOGENOM" id="CLU_051390_4_1_1"/>
<proteinExistence type="inferred from homology"/>
<dbReference type="KEGG" id="hro:HELRODRAFT_88673"/>
<keyword evidence="5" id="KW-1185">Reference proteome</keyword>
<dbReference type="GeneID" id="20216900"/>
<protein>
    <recommendedName>
        <fullName evidence="2">Ubiquinol-cytochrome c chaperone domain-containing protein</fullName>
    </recommendedName>
</protein>
<dbReference type="PANTHER" id="PTHR12184:SF1">
    <property type="entry name" value="UBIQUINOL-CYTOCHROME-C REDUCTASE COMPLEX ASSEMBLY FACTOR 1"/>
    <property type="match status" value="1"/>
</dbReference>
<evidence type="ECO:0000313" key="4">
    <source>
        <dbReference type="EnsemblMetazoa" id="HelroP88673"/>
    </source>
</evidence>
<dbReference type="RefSeq" id="XP_009028428.1">
    <property type="nucleotide sequence ID" value="XM_009030180.1"/>
</dbReference>
<dbReference type="Pfam" id="PF03981">
    <property type="entry name" value="Ubiq_cyt_C_chap"/>
    <property type="match status" value="1"/>
</dbReference>
<dbReference type="FunCoup" id="T1G753">
    <property type="interactions" value="597"/>
</dbReference>
<evidence type="ECO:0000256" key="1">
    <source>
        <dbReference type="ARBA" id="ARBA00006407"/>
    </source>
</evidence>
<sequence>IKKSALRLYLCCIELVSHDTFIREFGLSDTFNSWFRVLELHLWMLMVRLSDEGKDGLALRNSIINYMWQDIDKKTKKLGVSTMTARREGVMDISEQFKAALFSYDEGLLGDDKQLAGALWRNFFDKNCNNAHDLERMVEYVRKQVYHFDWMI</sequence>
<dbReference type="STRING" id="6412.T1G753"/>
<reference evidence="5" key="1">
    <citation type="submission" date="2012-12" db="EMBL/GenBank/DDBJ databases">
        <authorList>
            <person name="Hellsten U."/>
            <person name="Grimwood J."/>
            <person name="Chapman J.A."/>
            <person name="Shapiro H."/>
            <person name="Aerts A."/>
            <person name="Otillar R.P."/>
            <person name="Terry A.Y."/>
            <person name="Boore J.L."/>
            <person name="Simakov O."/>
            <person name="Marletaz F."/>
            <person name="Cho S.-J."/>
            <person name="Edsinger-Gonzales E."/>
            <person name="Havlak P."/>
            <person name="Kuo D.-H."/>
            <person name="Larsson T."/>
            <person name="Lv J."/>
            <person name="Arendt D."/>
            <person name="Savage R."/>
            <person name="Osoegawa K."/>
            <person name="de Jong P."/>
            <person name="Lindberg D.R."/>
            <person name="Seaver E.C."/>
            <person name="Weisblat D.A."/>
            <person name="Putnam N.H."/>
            <person name="Grigoriev I.V."/>
            <person name="Rokhsar D.S."/>
        </authorList>
    </citation>
    <scope>NUCLEOTIDE SEQUENCE</scope>
</reference>
<dbReference type="eggNOG" id="KOG2873">
    <property type="taxonomic scope" value="Eukaryota"/>
</dbReference>
<dbReference type="AlphaFoldDB" id="T1G753"/>
<accession>T1G753</accession>
<dbReference type="Proteomes" id="UP000015101">
    <property type="component" value="Unassembled WGS sequence"/>
</dbReference>
<reference evidence="4" key="3">
    <citation type="submission" date="2015-06" db="UniProtKB">
        <authorList>
            <consortium name="EnsemblMetazoa"/>
        </authorList>
    </citation>
    <scope>IDENTIFICATION</scope>
</reference>
<dbReference type="InterPro" id="IPR007129">
    <property type="entry name" value="Ubiqinol_cyt_c_chaperone_CPB3"/>
</dbReference>
<comment type="similarity">
    <text evidence="1">Belongs to the CBP3 family.</text>
</comment>